<evidence type="ECO:0000313" key="4">
    <source>
        <dbReference type="Proteomes" id="UP000576792"/>
    </source>
</evidence>
<organism evidence="3 4">
    <name type="scientific">Brevibacterium marinum</name>
    <dbReference type="NCBI Taxonomy" id="418643"/>
    <lineage>
        <taxon>Bacteria</taxon>
        <taxon>Bacillati</taxon>
        <taxon>Actinomycetota</taxon>
        <taxon>Actinomycetes</taxon>
        <taxon>Micrococcales</taxon>
        <taxon>Brevibacteriaceae</taxon>
        <taxon>Brevibacterium</taxon>
    </lineage>
</organism>
<dbReference type="InterPro" id="IPR007400">
    <property type="entry name" value="PrpF-like"/>
</dbReference>
<dbReference type="PANTHER" id="PTHR43709">
    <property type="entry name" value="ACONITATE ISOMERASE-RELATED"/>
    <property type="match status" value="1"/>
</dbReference>
<dbReference type="AlphaFoldDB" id="A0A846S545"/>
<sequence>MRGGTSRGPFFRGSDLPSDPEIRDRVLLSVMGSPHPLQVDGVGGGHSLTSKAGIVSCSPAPEVDLDFEFAQLQPDASTVQTTANCGNMLAAVVPFAVEAGLIVPDSDSTEVTVRTTNTGLIATITVQTPKLSADGPRTVSYDGCTTIDGVSGSSSPVSILFVNTAGSIAPGLLPTGNRLDSLSLPNGDRIGATMIDNGQPLVLLRAHDLGLTGAEDLSDLTADSALADTLEHLRLSSAHMMGLGDVTDKNYPKMTLLAPPAQGGAIATRSFIPHTVHRSIGVLAALTVATASCMAGTVAFSLADPGDGESRTLEIEHPTGAFPVDLQILDNRVCRSGLTRTARLIMDGQVFVPKSVWAPVSAESATHKEGTQN</sequence>
<evidence type="ECO:0000313" key="3">
    <source>
        <dbReference type="EMBL" id="NJC58098.1"/>
    </source>
</evidence>
<gene>
    <name evidence="3" type="ORF">BKA07_003133</name>
</gene>
<comment type="similarity">
    <text evidence="1">Belongs to the PrpF family.</text>
</comment>
<keyword evidence="2 3" id="KW-0413">Isomerase</keyword>
<dbReference type="NCBIfam" id="NF033377">
    <property type="entry name" value="OMA_tautomer"/>
    <property type="match status" value="1"/>
</dbReference>
<dbReference type="Pfam" id="PF04303">
    <property type="entry name" value="PrpF"/>
    <property type="match status" value="1"/>
</dbReference>
<evidence type="ECO:0000256" key="1">
    <source>
        <dbReference type="ARBA" id="ARBA00007673"/>
    </source>
</evidence>
<name>A0A846S545_9MICO</name>
<dbReference type="PANTHER" id="PTHR43709:SF3">
    <property type="entry name" value="ISOMERASE YBHH-RELATED"/>
    <property type="match status" value="1"/>
</dbReference>
<dbReference type="GO" id="GO:0016853">
    <property type="term" value="F:isomerase activity"/>
    <property type="evidence" value="ECO:0007669"/>
    <property type="project" value="UniProtKB-KW"/>
</dbReference>
<dbReference type="Proteomes" id="UP000576792">
    <property type="component" value="Unassembled WGS sequence"/>
</dbReference>
<reference evidence="3 4" key="1">
    <citation type="submission" date="2020-03" db="EMBL/GenBank/DDBJ databases">
        <title>Sequencing the genomes of 1000 actinobacteria strains.</title>
        <authorList>
            <person name="Klenk H.-P."/>
        </authorList>
    </citation>
    <scope>NUCLEOTIDE SEQUENCE [LARGE SCALE GENOMIC DNA]</scope>
    <source>
        <strain evidence="3 4">DSM 18964</strain>
    </source>
</reference>
<protein>
    <submittedName>
        <fullName evidence="3">4-oxalomesaconate tautomerase</fullName>
        <ecNumber evidence="3">5.3.2.8</ecNumber>
    </submittedName>
</protein>
<accession>A0A846S545</accession>
<comment type="caution">
    <text evidence="3">The sequence shown here is derived from an EMBL/GenBank/DDBJ whole genome shotgun (WGS) entry which is preliminary data.</text>
</comment>
<evidence type="ECO:0000256" key="2">
    <source>
        <dbReference type="ARBA" id="ARBA00023235"/>
    </source>
</evidence>
<dbReference type="EC" id="5.3.2.8" evidence="3"/>
<dbReference type="Gene3D" id="3.10.310.10">
    <property type="entry name" value="Diaminopimelate Epimerase, Chain A, domain 1"/>
    <property type="match status" value="2"/>
</dbReference>
<dbReference type="EMBL" id="JAATJN010000001">
    <property type="protein sequence ID" value="NJC58098.1"/>
    <property type="molecule type" value="Genomic_DNA"/>
</dbReference>
<keyword evidence="4" id="KW-1185">Reference proteome</keyword>
<dbReference type="InterPro" id="IPR047687">
    <property type="entry name" value="OMA_tautomer-like"/>
</dbReference>
<proteinExistence type="inferred from homology"/>
<dbReference type="SUPFAM" id="SSF54506">
    <property type="entry name" value="Diaminopimelate epimerase-like"/>
    <property type="match status" value="2"/>
</dbReference>